<dbReference type="FunFam" id="1.20.1250.20:FF:000068">
    <property type="entry name" value="MFS general substrate transporter"/>
    <property type="match status" value="1"/>
</dbReference>
<evidence type="ECO:0000256" key="2">
    <source>
        <dbReference type="ARBA" id="ARBA00022448"/>
    </source>
</evidence>
<keyword evidence="10" id="KW-1185">Reference proteome</keyword>
<dbReference type="Pfam" id="PF07690">
    <property type="entry name" value="MFS_1"/>
    <property type="match status" value="1"/>
</dbReference>
<keyword evidence="3 7" id="KW-0812">Transmembrane</keyword>
<dbReference type="PANTHER" id="PTHR43791:SF18">
    <property type="entry name" value="NICOTINIC ACID TRANSPORTER TNA1, PUTATIVE (AFU_ORTHOLOGUE AFUA_3G03820)-RELATED"/>
    <property type="match status" value="1"/>
</dbReference>
<dbReference type="PANTHER" id="PTHR43791">
    <property type="entry name" value="PERMEASE-RELATED"/>
    <property type="match status" value="1"/>
</dbReference>
<feature type="region of interest" description="Disordered" evidence="6">
    <location>
        <begin position="1"/>
        <end position="33"/>
    </location>
</feature>
<feature type="transmembrane region" description="Helical" evidence="7">
    <location>
        <begin position="348"/>
        <end position="368"/>
    </location>
</feature>
<evidence type="ECO:0000313" key="9">
    <source>
        <dbReference type="EMBL" id="KAF2745556.1"/>
    </source>
</evidence>
<gene>
    <name evidence="9" type="ORF">M011DRAFT_479058</name>
</gene>
<dbReference type="Gene3D" id="1.20.1250.20">
    <property type="entry name" value="MFS general substrate transporter like domains"/>
    <property type="match status" value="2"/>
</dbReference>
<dbReference type="EMBL" id="MU006582">
    <property type="protein sequence ID" value="KAF2745556.1"/>
    <property type="molecule type" value="Genomic_DNA"/>
</dbReference>
<dbReference type="InterPro" id="IPR036259">
    <property type="entry name" value="MFS_trans_sf"/>
</dbReference>
<evidence type="ECO:0000259" key="8">
    <source>
        <dbReference type="PROSITE" id="PS50850"/>
    </source>
</evidence>
<dbReference type="Proteomes" id="UP000799440">
    <property type="component" value="Unassembled WGS sequence"/>
</dbReference>
<evidence type="ECO:0000256" key="1">
    <source>
        <dbReference type="ARBA" id="ARBA00004141"/>
    </source>
</evidence>
<keyword evidence="5 7" id="KW-0472">Membrane</keyword>
<comment type="subcellular location">
    <subcellularLocation>
        <location evidence="1">Membrane</location>
        <topology evidence="1">Multi-pass membrane protein</topology>
    </subcellularLocation>
</comment>
<feature type="transmembrane region" description="Helical" evidence="7">
    <location>
        <begin position="374"/>
        <end position="393"/>
    </location>
</feature>
<dbReference type="SUPFAM" id="SSF103473">
    <property type="entry name" value="MFS general substrate transporter"/>
    <property type="match status" value="1"/>
</dbReference>
<name>A0A6A6V6Q0_9PLEO</name>
<evidence type="ECO:0000256" key="5">
    <source>
        <dbReference type="ARBA" id="ARBA00023136"/>
    </source>
</evidence>
<dbReference type="GO" id="GO:0016020">
    <property type="term" value="C:membrane"/>
    <property type="evidence" value="ECO:0007669"/>
    <property type="project" value="UniProtKB-SubCell"/>
</dbReference>
<feature type="transmembrane region" description="Helical" evidence="7">
    <location>
        <begin position="141"/>
        <end position="160"/>
    </location>
</feature>
<evidence type="ECO:0000313" key="10">
    <source>
        <dbReference type="Proteomes" id="UP000799440"/>
    </source>
</evidence>
<dbReference type="InterPro" id="IPR020846">
    <property type="entry name" value="MFS_dom"/>
</dbReference>
<reference evidence="9" key="1">
    <citation type="journal article" date="2020" name="Stud. Mycol.">
        <title>101 Dothideomycetes genomes: a test case for predicting lifestyles and emergence of pathogens.</title>
        <authorList>
            <person name="Haridas S."/>
            <person name="Albert R."/>
            <person name="Binder M."/>
            <person name="Bloem J."/>
            <person name="Labutti K."/>
            <person name="Salamov A."/>
            <person name="Andreopoulos B."/>
            <person name="Baker S."/>
            <person name="Barry K."/>
            <person name="Bills G."/>
            <person name="Bluhm B."/>
            <person name="Cannon C."/>
            <person name="Castanera R."/>
            <person name="Culley D."/>
            <person name="Daum C."/>
            <person name="Ezra D."/>
            <person name="Gonzalez J."/>
            <person name="Henrissat B."/>
            <person name="Kuo A."/>
            <person name="Liang C."/>
            <person name="Lipzen A."/>
            <person name="Lutzoni F."/>
            <person name="Magnuson J."/>
            <person name="Mondo S."/>
            <person name="Nolan M."/>
            <person name="Ohm R."/>
            <person name="Pangilinan J."/>
            <person name="Park H.-J."/>
            <person name="Ramirez L."/>
            <person name="Alfaro M."/>
            <person name="Sun H."/>
            <person name="Tritt A."/>
            <person name="Yoshinaga Y."/>
            <person name="Zwiers L.-H."/>
            <person name="Turgeon B."/>
            <person name="Goodwin S."/>
            <person name="Spatafora J."/>
            <person name="Crous P."/>
            <person name="Grigoriev I."/>
        </authorList>
    </citation>
    <scope>NUCLEOTIDE SEQUENCE</scope>
    <source>
        <strain evidence="9">CBS 119925</strain>
    </source>
</reference>
<dbReference type="InterPro" id="IPR011701">
    <property type="entry name" value="MFS"/>
</dbReference>
<feature type="transmembrane region" description="Helical" evidence="7">
    <location>
        <begin position="201"/>
        <end position="224"/>
    </location>
</feature>
<feature type="domain" description="Major facilitator superfamily (MFS) profile" evidence="8">
    <location>
        <begin position="75"/>
        <end position="495"/>
    </location>
</feature>
<evidence type="ECO:0000256" key="7">
    <source>
        <dbReference type="SAM" id="Phobius"/>
    </source>
</evidence>
<evidence type="ECO:0000256" key="3">
    <source>
        <dbReference type="ARBA" id="ARBA00022692"/>
    </source>
</evidence>
<keyword evidence="4 7" id="KW-1133">Transmembrane helix</keyword>
<keyword evidence="2" id="KW-0813">Transport</keyword>
<organism evidence="9 10">
    <name type="scientific">Sporormia fimetaria CBS 119925</name>
    <dbReference type="NCBI Taxonomy" id="1340428"/>
    <lineage>
        <taxon>Eukaryota</taxon>
        <taxon>Fungi</taxon>
        <taxon>Dikarya</taxon>
        <taxon>Ascomycota</taxon>
        <taxon>Pezizomycotina</taxon>
        <taxon>Dothideomycetes</taxon>
        <taxon>Pleosporomycetidae</taxon>
        <taxon>Pleosporales</taxon>
        <taxon>Sporormiaceae</taxon>
        <taxon>Sporormia</taxon>
    </lineage>
</organism>
<evidence type="ECO:0000256" key="6">
    <source>
        <dbReference type="SAM" id="MobiDB-lite"/>
    </source>
</evidence>
<feature type="transmembrane region" description="Helical" evidence="7">
    <location>
        <begin position="71"/>
        <end position="88"/>
    </location>
</feature>
<dbReference type="AlphaFoldDB" id="A0A6A6V6Q0"/>
<feature type="transmembrane region" description="Helical" evidence="7">
    <location>
        <begin position="400"/>
        <end position="416"/>
    </location>
</feature>
<protein>
    <submittedName>
        <fullName evidence="9">MFS general substrate transporter</fullName>
    </submittedName>
</protein>
<dbReference type="OrthoDB" id="2962993at2759"/>
<dbReference type="FunFam" id="1.20.1250.20:FF:000034">
    <property type="entry name" value="MFS general substrate transporter"/>
    <property type="match status" value="1"/>
</dbReference>
<proteinExistence type="predicted"/>
<accession>A0A6A6V6Q0</accession>
<evidence type="ECO:0000256" key="4">
    <source>
        <dbReference type="ARBA" id="ARBA00022989"/>
    </source>
</evidence>
<feature type="transmembrane region" description="Helical" evidence="7">
    <location>
        <begin position="236"/>
        <end position="257"/>
    </location>
</feature>
<dbReference type="GO" id="GO:0022857">
    <property type="term" value="F:transmembrane transporter activity"/>
    <property type="evidence" value="ECO:0007669"/>
    <property type="project" value="InterPro"/>
</dbReference>
<feature type="transmembrane region" description="Helical" evidence="7">
    <location>
        <begin position="316"/>
        <end position="336"/>
    </location>
</feature>
<dbReference type="PROSITE" id="PS50850">
    <property type="entry name" value="MFS"/>
    <property type="match status" value="1"/>
</dbReference>
<sequence length="526" mass="58332">MEEKPETLRTDSPSKSSSSLNDHQPLPLSDTPLKNLSREEQKARIDALALAPGVTAETFAHLDEKKILRKMDLRLIPMLALLYLLSFLDRGNIGNAKIEGLVEDLGMSGAQYNWCLTVFFFTYAAFEVPSNLLLKKLRPSIWLPSIMVAWGIVMTLMGIVQNYTGLLIARIFLGVTEAGLFPGVAYYITMWYCRHEAQFRQALFFSAASVAGAFSGLLAFGIAHMDGVGGLEGWRWIFILEGILTVIVAIMAFWTLYDFPETAGFLTEEERAFVVYRLKYQGSAAGTHAKVAQDDTFEWKYVKAAFLDWQIWTNVWVYWGIVCPLYGISLFLPTIIRELGYTSSTAQLLTVPIYITASILAIAVAWWSDRVGKRYPFILVCLCIMAVGFIICLSSGKPGAIYAGVFIAACALYPAFPGNITWLSNNLAGSTKRATGQAIQIAMGNLAGAMASNFYRAPDAPRYILGHALELGFIIAGIIAVLVLVFNYKRINKKRDRQMAAGEHNGITPEEMSALGDRALTFRYFL</sequence>
<feature type="transmembrane region" description="Helical" evidence="7">
    <location>
        <begin position="167"/>
        <end position="189"/>
    </location>
</feature>
<feature type="transmembrane region" description="Helical" evidence="7">
    <location>
        <begin position="464"/>
        <end position="488"/>
    </location>
</feature>